<accession>A0A0R3Q5C9</accession>
<name>A0A0R3Q5C9_9BILA</name>
<sequence length="45" mass="5385">MHSTPVLCSLLELSVMLFYSPNIQMPVYAPYYHRLVHNLFYNLLR</sequence>
<dbReference type="AlphaFoldDB" id="A0A0R3Q5C9"/>
<organism evidence="1">
    <name type="scientific">Brugia timori</name>
    <dbReference type="NCBI Taxonomy" id="42155"/>
    <lineage>
        <taxon>Eukaryota</taxon>
        <taxon>Metazoa</taxon>
        <taxon>Ecdysozoa</taxon>
        <taxon>Nematoda</taxon>
        <taxon>Chromadorea</taxon>
        <taxon>Rhabditida</taxon>
        <taxon>Spirurina</taxon>
        <taxon>Spiruromorpha</taxon>
        <taxon>Filarioidea</taxon>
        <taxon>Onchocercidae</taxon>
        <taxon>Brugia</taxon>
    </lineage>
</organism>
<reference evidence="1" key="1">
    <citation type="submission" date="2017-02" db="UniProtKB">
        <authorList>
            <consortium name="WormBaseParasite"/>
        </authorList>
    </citation>
    <scope>IDENTIFICATION</scope>
</reference>
<evidence type="ECO:0000313" key="1">
    <source>
        <dbReference type="WBParaSite" id="BTMF_0000152401-mRNA-1"/>
    </source>
</evidence>
<protein>
    <submittedName>
        <fullName evidence="1">Uncharacterized protein</fullName>
    </submittedName>
</protein>
<proteinExistence type="predicted"/>
<dbReference type="WBParaSite" id="BTMF_0000152401-mRNA-1">
    <property type="protein sequence ID" value="BTMF_0000152401-mRNA-1"/>
    <property type="gene ID" value="BTMF_0000152401"/>
</dbReference>